<evidence type="ECO:0000313" key="3">
    <source>
        <dbReference type="EMBL" id="NEG71515.1"/>
    </source>
</evidence>
<dbReference type="Gene3D" id="2.115.10.20">
    <property type="entry name" value="Glycosyl hydrolase domain, family 43"/>
    <property type="match status" value="1"/>
</dbReference>
<dbReference type="EMBL" id="WHZX01000002">
    <property type="protein sequence ID" value="NEG71515.1"/>
    <property type="molecule type" value="Genomic_DNA"/>
</dbReference>
<dbReference type="PROSITE" id="PS51272">
    <property type="entry name" value="SLH"/>
    <property type="match status" value="3"/>
</dbReference>
<comment type="caution">
    <text evidence="3">The sequence shown here is derived from an EMBL/GenBank/DDBJ whole genome shotgun (WGS) entry which is preliminary data.</text>
</comment>
<evidence type="ECO:0000256" key="1">
    <source>
        <dbReference type="SAM" id="SignalP"/>
    </source>
</evidence>
<feature type="domain" description="SLH" evidence="2">
    <location>
        <begin position="404"/>
        <end position="466"/>
    </location>
</feature>
<dbReference type="AlphaFoldDB" id="A0A7K3TAC6"/>
<feature type="chain" id="PRO_5029911760" description="SLH domain-containing protein" evidence="1">
    <location>
        <begin position="38"/>
        <end position="598"/>
    </location>
</feature>
<sequence length="598" mass="66940">MKRRNPMRTLSKTTIGHMCAVVATMAAMIAPAATASAAEEYPDVMLGVFTNSSKDATDTFYMSTDGVHFEKISQAFTDLTPNDASSNAAVGSKQDGRTWNLYSFVCPSIIWHDGYFWMLANESNSGNDHTLRLVMSNSKDLVHWSDQKPIKVQVPNDTVSNGNGNQFDAVAADWAVMPNGKIAVVASLGRYGGFHAQPEKDTMYPYMTVIDSLAATNDPSVNAKRNDFSVSVQRARKINLPTGSTNRIDGSWYFENDTAYLTIKRNGVTNEIWKTPADLVQPRWTAVNSNVITGHEAPSLTKFNGRYLMFTDELSTWTPDDHIRQPYYATGTWSQSSARLESGWSSARLLDAYDHTGRRLTNNAKHNAEGDGPRHGTVITVTDPTAKKIIWQQRARVGWSSTQKLYDYWDVNSKTAHVDDITWLSDTGITTGFSDGSFRGMNSIVRQDMAAFLYRLAGSPSFDVSKTRNPFRDVTSKTPHYKEILWLASTGITTGWTERDGSKTFRGMNAVTRQDMAAFLHRFYQKYPEHVKQLNTGMQRDFSDVDARTPHADDIVWLATTGISTGWRERDGSYTYRGMKPVVRQDMAAFLHRLSNKS</sequence>
<accession>A0A7K3TAC6</accession>
<evidence type="ECO:0000259" key="2">
    <source>
        <dbReference type="PROSITE" id="PS51272"/>
    </source>
</evidence>
<name>A0A7K3TAC6_9BIFI</name>
<dbReference type="Pfam" id="PF00395">
    <property type="entry name" value="SLH"/>
    <property type="match status" value="2"/>
</dbReference>
<protein>
    <recommendedName>
        <fullName evidence="2">SLH domain-containing protein</fullName>
    </recommendedName>
</protein>
<evidence type="ECO:0000313" key="4">
    <source>
        <dbReference type="Proteomes" id="UP000469943"/>
    </source>
</evidence>
<dbReference type="InterPro" id="IPR001119">
    <property type="entry name" value="SLH_dom"/>
</dbReference>
<gene>
    <name evidence="3" type="ORF">GFD24_04650</name>
</gene>
<dbReference type="SUPFAM" id="SSF75005">
    <property type="entry name" value="Arabinanase/levansucrase/invertase"/>
    <property type="match status" value="1"/>
</dbReference>
<feature type="domain" description="SLH" evidence="2">
    <location>
        <begin position="467"/>
        <end position="534"/>
    </location>
</feature>
<proteinExistence type="predicted"/>
<dbReference type="InterPro" id="IPR023296">
    <property type="entry name" value="Glyco_hydro_beta-prop_sf"/>
</dbReference>
<keyword evidence="1" id="KW-0732">Signal</keyword>
<dbReference type="OrthoDB" id="3226523at2"/>
<reference evidence="3 4" key="1">
    <citation type="submission" date="2019-10" db="EMBL/GenBank/DDBJ databases">
        <title>Bifidobacterium from non-human primates.</title>
        <authorList>
            <person name="Modesto M."/>
        </authorList>
    </citation>
    <scope>NUCLEOTIDE SEQUENCE [LARGE SCALE GENOMIC DNA]</scope>
    <source>
        <strain evidence="3 4">TREM</strain>
    </source>
</reference>
<organism evidence="3 4">
    <name type="scientific">Bifidobacterium ramosum</name>
    <dbReference type="NCBI Taxonomy" id="1798158"/>
    <lineage>
        <taxon>Bacteria</taxon>
        <taxon>Bacillati</taxon>
        <taxon>Actinomycetota</taxon>
        <taxon>Actinomycetes</taxon>
        <taxon>Bifidobacteriales</taxon>
        <taxon>Bifidobacteriaceae</taxon>
        <taxon>Bifidobacterium</taxon>
    </lineage>
</organism>
<feature type="domain" description="SLH" evidence="2">
    <location>
        <begin position="538"/>
        <end position="598"/>
    </location>
</feature>
<dbReference type="Proteomes" id="UP000469943">
    <property type="component" value="Unassembled WGS sequence"/>
</dbReference>
<feature type="signal peptide" evidence="1">
    <location>
        <begin position="1"/>
        <end position="37"/>
    </location>
</feature>